<sequence>MKKQTRSLGLKKQTISALEARFVNGGAPTTHTMMTMDKGCISQDPCAPVPQDPRPQSGQTRCTPCSDICG</sequence>
<comment type="caution">
    <text evidence="1">The sequence shown here is derived from an EMBL/GenBank/DDBJ whole genome shotgun (WGS) entry which is preliminary data.</text>
</comment>
<keyword evidence="2" id="KW-1185">Reference proteome</keyword>
<protein>
    <submittedName>
        <fullName evidence="1">Uncharacterized protein</fullName>
    </submittedName>
</protein>
<organism evidence="1 2">
    <name type="scientific">Kordia periserrulae</name>
    <dbReference type="NCBI Taxonomy" id="701523"/>
    <lineage>
        <taxon>Bacteria</taxon>
        <taxon>Pseudomonadati</taxon>
        <taxon>Bacteroidota</taxon>
        <taxon>Flavobacteriia</taxon>
        <taxon>Flavobacteriales</taxon>
        <taxon>Flavobacteriaceae</taxon>
        <taxon>Kordia</taxon>
    </lineage>
</organism>
<gene>
    <name evidence="1" type="ORF">C8N46_10372</name>
</gene>
<dbReference type="EMBL" id="QBKT01000003">
    <property type="protein sequence ID" value="PTX61975.1"/>
    <property type="molecule type" value="Genomic_DNA"/>
</dbReference>
<proteinExistence type="predicted"/>
<dbReference type="Proteomes" id="UP000244090">
    <property type="component" value="Unassembled WGS sequence"/>
</dbReference>
<reference evidence="1 2" key="1">
    <citation type="submission" date="2018-04" db="EMBL/GenBank/DDBJ databases">
        <title>Genomic Encyclopedia of Archaeal and Bacterial Type Strains, Phase II (KMG-II): from individual species to whole genera.</title>
        <authorList>
            <person name="Goeker M."/>
        </authorList>
    </citation>
    <scope>NUCLEOTIDE SEQUENCE [LARGE SCALE GENOMIC DNA]</scope>
    <source>
        <strain evidence="1 2">DSM 25731</strain>
    </source>
</reference>
<dbReference type="AlphaFoldDB" id="A0A2T6C0Y4"/>
<evidence type="ECO:0000313" key="1">
    <source>
        <dbReference type="EMBL" id="PTX61975.1"/>
    </source>
</evidence>
<name>A0A2T6C0Y4_9FLAO</name>
<dbReference type="RefSeq" id="WP_108114207.1">
    <property type="nucleotide sequence ID" value="NZ_QBKT01000003.1"/>
</dbReference>
<dbReference type="OrthoDB" id="1449130at2"/>
<evidence type="ECO:0000313" key="2">
    <source>
        <dbReference type="Proteomes" id="UP000244090"/>
    </source>
</evidence>
<accession>A0A2T6C0Y4</accession>